<dbReference type="Proteomes" id="UP001499895">
    <property type="component" value="Unassembled WGS sequence"/>
</dbReference>
<name>A0ABN0ZKJ6_9ACTN</name>
<protein>
    <submittedName>
        <fullName evidence="2">Uncharacterized protein</fullName>
    </submittedName>
</protein>
<accession>A0ABN0ZKJ6</accession>
<dbReference type="EMBL" id="BAAAHB010000006">
    <property type="protein sequence ID" value="GAA0449663.1"/>
    <property type="molecule type" value="Genomic_DNA"/>
</dbReference>
<gene>
    <name evidence="2" type="ORF">GCM10009544_10630</name>
</gene>
<organism evidence="2 3">
    <name type="scientific">Streptomyces stramineus</name>
    <dbReference type="NCBI Taxonomy" id="173861"/>
    <lineage>
        <taxon>Bacteria</taxon>
        <taxon>Bacillati</taxon>
        <taxon>Actinomycetota</taxon>
        <taxon>Actinomycetes</taxon>
        <taxon>Kitasatosporales</taxon>
        <taxon>Streptomycetaceae</taxon>
        <taxon>Streptomyces</taxon>
    </lineage>
</organism>
<evidence type="ECO:0000313" key="2">
    <source>
        <dbReference type="EMBL" id="GAA0449663.1"/>
    </source>
</evidence>
<reference evidence="2 3" key="1">
    <citation type="journal article" date="2019" name="Int. J. Syst. Evol. Microbiol.">
        <title>The Global Catalogue of Microorganisms (GCM) 10K type strain sequencing project: providing services to taxonomists for standard genome sequencing and annotation.</title>
        <authorList>
            <consortium name="The Broad Institute Genomics Platform"/>
            <consortium name="The Broad Institute Genome Sequencing Center for Infectious Disease"/>
            <person name="Wu L."/>
            <person name="Ma J."/>
        </authorList>
    </citation>
    <scope>NUCLEOTIDE SEQUENCE [LARGE SCALE GENOMIC DNA]</scope>
    <source>
        <strain evidence="2 3">JCM 10649</strain>
    </source>
</reference>
<keyword evidence="3" id="KW-1185">Reference proteome</keyword>
<evidence type="ECO:0000256" key="1">
    <source>
        <dbReference type="SAM" id="MobiDB-lite"/>
    </source>
</evidence>
<comment type="caution">
    <text evidence="2">The sequence shown here is derived from an EMBL/GenBank/DDBJ whole genome shotgun (WGS) entry which is preliminary data.</text>
</comment>
<proteinExistence type="predicted"/>
<evidence type="ECO:0000313" key="3">
    <source>
        <dbReference type="Proteomes" id="UP001499895"/>
    </source>
</evidence>
<feature type="region of interest" description="Disordered" evidence="1">
    <location>
        <begin position="1"/>
        <end position="44"/>
    </location>
</feature>
<sequence>MSAAFRGHQATRRGPGTVFLSECGPATAGGPETGTHEGNTMNDDGCGHDWVLWSGATRCRKCGATQQ</sequence>